<name>A0ABQ9G0C4_9NEOP</name>
<gene>
    <name evidence="1" type="ORF">PR048_033462</name>
</gene>
<sequence length="962" mass="105697">MINFVANAHNSQKYYIRLDLQVKLGSEPPTQLLRPQILKHALDDSEPIADLQRKQVASAILAGLTNTSLVRAGNHLFAWSVVVSPDVEVDGAAEVGEVCACLPWSALTAKASRTRYTTAPPVIAPAAEDVLSLSQEGGWERGCRVASVWLRGWESAPNWPAPAHIYNQPSRACGVDALALWARVGPRISVGRELASHRGEPGSTLDVVAPRIFERGIRAGRFRWPAGFLGDLPFSPCPCIHAPLHLHQASPSLALKTPIRFRFPVESLQKNIFRRENIADVAACIWDFSWELPSPSVLAFELTSLHRLSLSRKPCSSRYIESVYRGDNEYHRKSFHELPTLRRWITCCAAVGRDADSNPLRLNVSSTARSLETGMISVAGLGFEPGASLTQGQRFATVLPCSVTLGQSNGFTRSDFAVDLESAHLVVNGLYPRVGITDQCEAADRLVERARCGARGDLQFDPGSSVDLIPAWPLPAPHIWAAVAEWLACSPPTKAIRVQSPAGTIRIFACGNRTGRCRWSAGLLGDLLFPPPPNSDAAPYSPQSPSSALKTSMLRAVQNSSLTHLQQRLACSPPTKANLVQPQPGHYRIFALRVFSGIYRFPSTLIPELLHSHFDHPHRLSRPRQPDMNEQQCDYLWRGGGEGWRGPNLLLPCKDNDLPLKVKGHLGQGHLDTIWLTRWPLEDRNDKACTSSTHYYIILLTSPTAVVLTRRHASKVLSLNPLQGGRVQSAPRITSSGGRGDVVVRLTRHRGPLRRWSAGFPRGYPISPCSFLPKQRREYASSRTCVYSKLRTTKANGTRPPCGNRLYIQTLLCIANTAYLIVNPLGRSVGSRNSLTQDAPSKPSRPAVCAAAVSRRGTAGPLILTDGGALLLSRPGSERADVQPRRTGLRANTKTTRLFLSDPPVLIVDTKGNAKNALHQHEHMHHNPPLHGHQDALVNPWKIPDCFPTRLNMVMEDAHIVH</sequence>
<proteinExistence type="predicted"/>
<comment type="caution">
    <text evidence="1">The sequence shown here is derived from an EMBL/GenBank/DDBJ whole genome shotgun (WGS) entry which is preliminary data.</text>
</comment>
<evidence type="ECO:0000313" key="1">
    <source>
        <dbReference type="EMBL" id="KAJ8865939.1"/>
    </source>
</evidence>
<protein>
    <submittedName>
        <fullName evidence="1">Uncharacterized protein</fullName>
    </submittedName>
</protein>
<reference evidence="1 2" key="1">
    <citation type="submission" date="2023-02" db="EMBL/GenBank/DDBJ databases">
        <title>LHISI_Scaffold_Assembly.</title>
        <authorList>
            <person name="Stuart O.P."/>
            <person name="Cleave R."/>
            <person name="Magrath M.J.L."/>
            <person name="Mikheyev A.S."/>
        </authorList>
    </citation>
    <scope>NUCLEOTIDE SEQUENCE [LARGE SCALE GENOMIC DNA]</scope>
    <source>
        <strain evidence="1">Daus_M_001</strain>
        <tissue evidence="1">Leg muscle</tissue>
    </source>
</reference>
<accession>A0ABQ9G0C4</accession>
<evidence type="ECO:0000313" key="2">
    <source>
        <dbReference type="Proteomes" id="UP001159363"/>
    </source>
</evidence>
<dbReference type="EMBL" id="JARBHB010000017">
    <property type="protein sequence ID" value="KAJ8865939.1"/>
    <property type="molecule type" value="Genomic_DNA"/>
</dbReference>
<keyword evidence="2" id="KW-1185">Reference proteome</keyword>
<dbReference type="Proteomes" id="UP001159363">
    <property type="component" value="Chromosome 16"/>
</dbReference>
<organism evidence="1 2">
    <name type="scientific">Dryococelus australis</name>
    <dbReference type="NCBI Taxonomy" id="614101"/>
    <lineage>
        <taxon>Eukaryota</taxon>
        <taxon>Metazoa</taxon>
        <taxon>Ecdysozoa</taxon>
        <taxon>Arthropoda</taxon>
        <taxon>Hexapoda</taxon>
        <taxon>Insecta</taxon>
        <taxon>Pterygota</taxon>
        <taxon>Neoptera</taxon>
        <taxon>Polyneoptera</taxon>
        <taxon>Phasmatodea</taxon>
        <taxon>Verophasmatodea</taxon>
        <taxon>Anareolatae</taxon>
        <taxon>Phasmatidae</taxon>
        <taxon>Eurycanthinae</taxon>
        <taxon>Dryococelus</taxon>
    </lineage>
</organism>